<keyword evidence="3" id="KW-1185">Reference proteome</keyword>
<evidence type="ECO:0000313" key="3">
    <source>
        <dbReference type="Proteomes" id="UP000295192"/>
    </source>
</evidence>
<accession>A0A484B8N6</accession>
<feature type="compositionally biased region" description="Low complexity" evidence="1">
    <location>
        <begin position="13"/>
        <end position="24"/>
    </location>
</feature>
<gene>
    <name evidence="2" type="ORF">AWZ03_008575</name>
</gene>
<sequence length="77" mass="8921">MRHTQIARTQHLAAAVPGPGRAGASYCSRTDHCNSRTKRRHGQKNYHLAINWGKHLEQQQQQPQEQEQQAKLQQMQH</sequence>
<evidence type="ECO:0000313" key="2">
    <source>
        <dbReference type="EMBL" id="TDG45014.1"/>
    </source>
</evidence>
<name>A0A484B8N6_DRONA</name>
<feature type="compositionally biased region" description="Low complexity" evidence="1">
    <location>
        <begin position="58"/>
        <end position="77"/>
    </location>
</feature>
<reference evidence="2 3" key="1">
    <citation type="journal article" date="2019" name="J. Hered.">
        <title>An Improved Genome Assembly for Drosophila navojoa, the Basal Species in the mojavensis Cluster.</title>
        <authorList>
            <person name="Vanderlinde T."/>
            <person name="Dupim E.G."/>
            <person name="Nazario-Yepiz N.O."/>
            <person name="Carvalho A.B."/>
        </authorList>
    </citation>
    <scope>NUCLEOTIDE SEQUENCE [LARGE SCALE GENOMIC DNA]</scope>
    <source>
        <strain evidence="2">Navoj_Jal97</strain>
        <tissue evidence="2">Whole organism</tissue>
    </source>
</reference>
<feature type="region of interest" description="Disordered" evidence="1">
    <location>
        <begin position="1"/>
        <end position="44"/>
    </location>
</feature>
<evidence type="ECO:0000256" key="1">
    <source>
        <dbReference type="SAM" id="MobiDB-lite"/>
    </source>
</evidence>
<protein>
    <submittedName>
        <fullName evidence="2">Uncharacterized protein</fullName>
    </submittedName>
</protein>
<proteinExistence type="predicted"/>
<organism evidence="2 3">
    <name type="scientific">Drosophila navojoa</name>
    <name type="common">Fruit fly</name>
    <dbReference type="NCBI Taxonomy" id="7232"/>
    <lineage>
        <taxon>Eukaryota</taxon>
        <taxon>Metazoa</taxon>
        <taxon>Ecdysozoa</taxon>
        <taxon>Arthropoda</taxon>
        <taxon>Hexapoda</taxon>
        <taxon>Insecta</taxon>
        <taxon>Pterygota</taxon>
        <taxon>Neoptera</taxon>
        <taxon>Endopterygota</taxon>
        <taxon>Diptera</taxon>
        <taxon>Brachycera</taxon>
        <taxon>Muscomorpha</taxon>
        <taxon>Ephydroidea</taxon>
        <taxon>Drosophilidae</taxon>
        <taxon>Drosophila</taxon>
    </lineage>
</organism>
<dbReference type="EMBL" id="LSRL02000088">
    <property type="protein sequence ID" value="TDG45014.1"/>
    <property type="molecule type" value="Genomic_DNA"/>
</dbReference>
<feature type="region of interest" description="Disordered" evidence="1">
    <location>
        <begin position="56"/>
        <end position="77"/>
    </location>
</feature>
<dbReference type="AlphaFoldDB" id="A0A484B8N6"/>
<comment type="caution">
    <text evidence="2">The sequence shown here is derived from an EMBL/GenBank/DDBJ whole genome shotgun (WGS) entry which is preliminary data.</text>
</comment>
<feature type="compositionally biased region" description="Basic residues" evidence="1">
    <location>
        <begin position="35"/>
        <end position="44"/>
    </location>
</feature>
<dbReference type="Proteomes" id="UP000295192">
    <property type="component" value="Unassembled WGS sequence"/>
</dbReference>